<evidence type="ECO:0000313" key="2">
    <source>
        <dbReference type="EMBL" id="HDX32812.1"/>
    </source>
</evidence>
<dbReference type="InterPro" id="IPR002934">
    <property type="entry name" value="Polymerase_NTP_transf_dom"/>
</dbReference>
<dbReference type="AlphaFoldDB" id="A0A7C1FH21"/>
<protein>
    <submittedName>
        <fullName evidence="2">Nucleotidyltransferase domain-containing protein</fullName>
    </submittedName>
</protein>
<dbReference type="InterPro" id="IPR043519">
    <property type="entry name" value="NT_sf"/>
</dbReference>
<dbReference type="GO" id="GO:0016779">
    <property type="term" value="F:nucleotidyltransferase activity"/>
    <property type="evidence" value="ECO:0007669"/>
    <property type="project" value="InterPro"/>
</dbReference>
<keyword evidence="2" id="KW-0808">Transferase</keyword>
<dbReference type="PANTHER" id="PTHR33933">
    <property type="entry name" value="NUCLEOTIDYLTRANSFERASE"/>
    <property type="match status" value="1"/>
</dbReference>
<sequence>MHNVNEIQDTLQQIVRCLIEAYRPQQIVLFGSLAYGEPDADSDIDLLIIRETDEPPLARRVHVRQLVADPERRVPFSPLVLTPEELAHRLTLGDPFYLEIMRRGKVLYVRN</sequence>
<feature type="domain" description="Polymerase nucleotidyl transferase" evidence="1">
    <location>
        <begin position="12"/>
        <end position="54"/>
    </location>
</feature>
<proteinExistence type="predicted"/>
<dbReference type="PANTHER" id="PTHR33933:SF1">
    <property type="entry name" value="PROTEIN ADENYLYLTRANSFERASE MNTA-RELATED"/>
    <property type="match status" value="1"/>
</dbReference>
<gene>
    <name evidence="2" type="ORF">ENQ20_15190</name>
</gene>
<organism evidence="2">
    <name type="scientific">Caldilinea aerophila</name>
    <dbReference type="NCBI Taxonomy" id="133453"/>
    <lineage>
        <taxon>Bacteria</taxon>
        <taxon>Bacillati</taxon>
        <taxon>Chloroflexota</taxon>
        <taxon>Caldilineae</taxon>
        <taxon>Caldilineales</taxon>
        <taxon>Caldilineaceae</taxon>
        <taxon>Caldilinea</taxon>
    </lineage>
</organism>
<dbReference type="EMBL" id="DSMG01000159">
    <property type="protein sequence ID" value="HDX32812.1"/>
    <property type="molecule type" value="Genomic_DNA"/>
</dbReference>
<evidence type="ECO:0000259" key="1">
    <source>
        <dbReference type="Pfam" id="PF01909"/>
    </source>
</evidence>
<dbReference type="CDD" id="cd05403">
    <property type="entry name" value="NT_KNTase_like"/>
    <property type="match status" value="1"/>
</dbReference>
<dbReference type="InterPro" id="IPR052548">
    <property type="entry name" value="Type_VII_TA_antitoxin"/>
</dbReference>
<accession>A0A7C1FH21</accession>
<dbReference type="SUPFAM" id="SSF81301">
    <property type="entry name" value="Nucleotidyltransferase"/>
    <property type="match status" value="1"/>
</dbReference>
<dbReference type="Gene3D" id="3.30.460.10">
    <property type="entry name" value="Beta Polymerase, domain 2"/>
    <property type="match status" value="1"/>
</dbReference>
<dbReference type="Pfam" id="PF01909">
    <property type="entry name" value="NTP_transf_2"/>
    <property type="match status" value="1"/>
</dbReference>
<name>A0A7C1FH21_9CHLR</name>
<comment type="caution">
    <text evidence="2">The sequence shown here is derived from an EMBL/GenBank/DDBJ whole genome shotgun (WGS) entry which is preliminary data.</text>
</comment>
<reference evidence="2" key="1">
    <citation type="journal article" date="2020" name="mSystems">
        <title>Genome- and Community-Level Interaction Insights into Carbon Utilization and Element Cycling Functions of Hydrothermarchaeota in Hydrothermal Sediment.</title>
        <authorList>
            <person name="Zhou Z."/>
            <person name="Liu Y."/>
            <person name="Xu W."/>
            <person name="Pan J."/>
            <person name="Luo Z.H."/>
            <person name="Li M."/>
        </authorList>
    </citation>
    <scope>NUCLEOTIDE SEQUENCE [LARGE SCALE GENOMIC DNA]</scope>
    <source>
        <strain evidence="2">SpSt-289</strain>
    </source>
</reference>